<evidence type="ECO:0000256" key="8">
    <source>
        <dbReference type="ARBA" id="ARBA00022824"/>
    </source>
</evidence>
<dbReference type="GO" id="GO:0005789">
    <property type="term" value="C:endoplasmic reticulum membrane"/>
    <property type="evidence" value="ECO:0007669"/>
    <property type="project" value="UniProtKB-SubCell"/>
</dbReference>
<keyword evidence="6 14" id="KW-0349">Heme</keyword>
<dbReference type="PANTHER" id="PTHR24292:SF84">
    <property type="entry name" value="CYTOCHROME P450 28A5-RELATED"/>
    <property type="match status" value="1"/>
</dbReference>
<dbReference type="Pfam" id="PF00067">
    <property type="entry name" value="p450"/>
    <property type="match status" value="1"/>
</dbReference>
<evidence type="ECO:0000256" key="13">
    <source>
        <dbReference type="ARBA" id="ARBA00023136"/>
    </source>
</evidence>
<evidence type="ECO:0000256" key="7">
    <source>
        <dbReference type="ARBA" id="ARBA00022723"/>
    </source>
</evidence>
<evidence type="ECO:0000256" key="3">
    <source>
        <dbReference type="ARBA" id="ARBA00004174"/>
    </source>
</evidence>
<protein>
    <submittedName>
        <fullName evidence="17">Cytochrome P450, conserved site,Cytochrome P450,Cytochrome P450, E-class, group I</fullName>
    </submittedName>
</protein>
<dbReference type="Gene3D" id="1.10.630.10">
    <property type="entry name" value="Cytochrome P450"/>
    <property type="match status" value="1"/>
</dbReference>
<dbReference type="CDD" id="cd11056">
    <property type="entry name" value="CYP6-like"/>
    <property type="match status" value="1"/>
</dbReference>
<comment type="cofactor">
    <cofactor evidence="1 14">
        <name>heme</name>
        <dbReference type="ChEBI" id="CHEBI:30413"/>
    </cofactor>
</comment>
<dbReference type="PRINTS" id="PR00463">
    <property type="entry name" value="EP450I"/>
</dbReference>
<evidence type="ECO:0000313" key="17">
    <source>
        <dbReference type="EMBL" id="VVC25723.1"/>
    </source>
</evidence>
<dbReference type="GO" id="GO:0020037">
    <property type="term" value="F:heme binding"/>
    <property type="evidence" value="ECO:0007669"/>
    <property type="project" value="InterPro"/>
</dbReference>
<evidence type="ECO:0000256" key="14">
    <source>
        <dbReference type="PIRSR" id="PIRSR602401-1"/>
    </source>
</evidence>
<proteinExistence type="inferred from homology"/>
<evidence type="ECO:0000256" key="4">
    <source>
        <dbReference type="ARBA" id="ARBA00004406"/>
    </source>
</evidence>
<dbReference type="SUPFAM" id="SSF48264">
    <property type="entry name" value="Cytochrome P450"/>
    <property type="match status" value="1"/>
</dbReference>
<feature type="binding site" description="axial binding residue" evidence="14">
    <location>
        <position position="465"/>
    </location>
    <ligand>
        <name>heme</name>
        <dbReference type="ChEBI" id="CHEBI:30413"/>
    </ligand>
    <ligandPart>
        <name>Fe</name>
        <dbReference type="ChEBI" id="CHEBI:18248"/>
    </ligandPart>
</feature>
<dbReference type="InterPro" id="IPR050476">
    <property type="entry name" value="Insect_CytP450_Detox"/>
</dbReference>
<reference evidence="17 18" key="1">
    <citation type="submission" date="2019-08" db="EMBL/GenBank/DDBJ databases">
        <authorList>
            <person name="Alioto T."/>
            <person name="Alioto T."/>
            <person name="Gomez Garrido J."/>
        </authorList>
    </citation>
    <scope>NUCLEOTIDE SEQUENCE [LARGE SCALE GENOMIC DNA]</scope>
</reference>
<dbReference type="GO" id="GO:0005506">
    <property type="term" value="F:iron ion binding"/>
    <property type="evidence" value="ECO:0007669"/>
    <property type="project" value="InterPro"/>
</dbReference>
<accession>A0A5E4M4W3</accession>
<dbReference type="InterPro" id="IPR017972">
    <property type="entry name" value="Cyt_P450_CS"/>
</dbReference>
<evidence type="ECO:0000256" key="10">
    <source>
        <dbReference type="ARBA" id="ARBA00023002"/>
    </source>
</evidence>
<keyword evidence="10 15" id="KW-0560">Oxidoreductase</keyword>
<keyword evidence="12 15" id="KW-0503">Monooxygenase</keyword>
<evidence type="ECO:0000256" key="9">
    <source>
        <dbReference type="ARBA" id="ARBA00022848"/>
    </source>
</evidence>
<dbReference type="InterPro" id="IPR002401">
    <property type="entry name" value="Cyt_P450_E_grp-I"/>
</dbReference>
<dbReference type="InterPro" id="IPR001128">
    <property type="entry name" value="Cyt_P450"/>
</dbReference>
<keyword evidence="16" id="KW-0812">Transmembrane</keyword>
<sequence length="521" mass="58885">MAVDWSATSWPAAVFHPSVALAAAVAAAAVLLGYAYSTYHHGKWRRLGVPHAGGPTPLLGHLTDVVMGRVPLVHLVHALYGQFDGCRYFGIYEARKPVLVVRDPGLVHSVMVGSFAHFYDRNASKVSFKHDKLFDHIANLRGEHWKAVRAKLSPTFSSAKLKSMMGDMNECTERLIDNLNGQITTNNGVVDVNEASAQFTTDTIGRCAFGLECNALSNPDSEFRRTGRDIFIPTRRSAILNFIRLVDFGWLLDVFRLCDLPDHIYEFFGNVLETTMEQHKTGQNNRNDFISLLVKLKDDEQVNKDGTKLFTDEILAANSFVFFVAGFETTASILSYCLYELAINPEIQIKLREIIKEKHDENEGKLSYDMLKELKYLDMVINETFRLHPPVPILSRVCTKKYSIPDSDLTLNIGEKLLIPTYSLHNDPKYYPNPEIFDPERFTDENKALRPHGTFLPFGDGPRICIGMRFALMEVKIGLAEIISKFEVRPSKKTQSPIKIRPRSVFLTPNDPIILTFEKIE</sequence>
<keyword evidence="9" id="KW-0492">Microsome</keyword>
<keyword evidence="13 16" id="KW-0472">Membrane</keyword>
<dbReference type="PRINTS" id="PR00385">
    <property type="entry name" value="P450"/>
</dbReference>
<evidence type="ECO:0000313" key="18">
    <source>
        <dbReference type="Proteomes" id="UP000325440"/>
    </source>
</evidence>
<keyword evidence="8" id="KW-0256">Endoplasmic reticulum</keyword>
<evidence type="ECO:0000256" key="1">
    <source>
        <dbReference type="ARBA" id="ARBA00001971"/>
    </source>
</evidence>
<dbReference type="PROSITE" id="PS00086">
    <property type="entry name" value="CYTOCHROME_P450"/>
    <property type="match status" value="1"/>
</dbReference>
<dbReference type="FunFam" id="1.10.630.10:FF:000042">
    <property type="entry name" value="Cytochrome P450"/>
    <property type="match status" value="1"/>
</dbReference>
<evidence type="ECO:0000256" key="15">
    <source>
        <dbReference type="RuleBase" id="RU000461"/>
    </source>
</evidence>
<evidence type="ECO:0000256" key="11">
    <source>
        <dbReference type="ARBA" id="ARBA00023004"/>
    </source>
</evidence>
<dbReference type="AlphaFoldDB" id="A0A5E4M4W3"/>
<keyword evidence="7 14" id="KW-0479">Metal-binding</keyword>
<comment type="subcellular location">
    <subcellularLocation>
        <location evidence="4">Endoplasmic reticulum membrane</location>
        <topology evidence="4">Peripheral membrane protein</topology>
    </subcellularLocation>
    <subcellularLocation>
        <location evidence="3">Microsome membrane</location>
        <topology evidence="3">Peripheral membrane protein</topology>
    </subcellularLocation>
</comment>
<evidence type="ECO:0000256" key="12">
    <source>
        <dbReference type="ARBA" id="ARBA00023033"/>
    </source>
</evidence>
<evidence type="ECO:0000256" key="6">
    <source>
        <dbReference type="ARBA" id="ARBA00022617"/>
    </source>
</evidence>
<comment type="similarity">
    <text evidence="5 15">Belongs to the cytochrome P450 family.</text>
</comment>
<dbReference type="PANTHER" id="PTHR24292">
    <property type="entry name" value="CYTOCHROME P450"/>
    <property type="match status" value="1"/>
</dbReference>
<dbReference type="EMBL" id="CABPRJ010000019">
    <property type="protein sequence ID" value="VVC25723.1"/>
    <property type="molecule type" value="Genomic_DNA"/>
</dbReference>
<evidence type="ECO:0000256" key="5">
    <source>
        <dbReference type="ARBA" id="ARBA00010617"/>
    </source>
</evidence>
<organism evidence="17 18">
    <name type="scientific">Cinara cedri</name>
    <dbReference type="NCBI Taxonomy" id="506608"/>
    <lineage>
        <taxon>Eukaryota</taxon>
        <taxon>Metazoa</taxon>
        <taxon>Ecdysozoa</taxon>
        <taxon>Arthropoda</taxon>
        <taxon>Hexapoda</taxon>
        <taxon>Insecta</taxon>
        <taxon>Pterygota</taxon>
        <taxon>Neoptera</taxon>
        <taxon>Paraneoptera</taxon>
        <taxon>Hemiptera</taxon>
        <taxon>Sternorrhyncha</taxon>
        <taxon>Aphidomorpha</taxon>
        <taxon>Aphidoidea</taxon>
        <taxon>Aphididae</taxon>
        <taxon>Lachninae</taxon>
        <taxon>Cinara</taxon>
    </lineage>
</organism>
<dbReference type="Proteomes" id="UP000325440">
    <property type="component" value="Unassembled WGS sequence"/>
</dbReference>
<dbReference type="InterPro" id="IPR036396">
    <property type="entry name" value="Cyt_P450_sf"/>
</dbReference>
<dbReference type="GO" id="GO:0004497">
    <property type="term" value="F:monooxygenase activity"/>
    <property type="evidence" value="ECO:0007669"/>
    <property type="project" value="UniProtKB-KW"/>
</dbReference>
<dbReference type="OrthoDB" id="2789670at2759"/>
<evidence type="ECO:0000256" key="2">
    <source>
        <dbReference type="ARBA" id="ARBA00003690"/>
    </source>
</evidence>
<comment type="function">
    <text evidence="2">May be involved in the metabolism of insect hormones and in the breakdown of synthetic insecticides.</text>
</comment>
<gene>
    <name evidence="17" type="ORF">CINCED_3A014569</name>
</gene>
<evidence type="ECO:0000256" key="16">
    <source>
        <dbReference type="SAM" id="Phobius"/>
    </source>
</evidence>
<feature type="transmembrane region" description="Helical" evidence="16">
    <location>
        <begin position="12"/>
        <end position="36"/>
    </location>
</feature>
<keyword evidence="11 14" id="KW-0408">Iron</keyword>
<name>A0A5E4M4W3_9HEMI</name>
<dbReference type="GO" id="GO:0016705">
    <property type="term" value="F:oxidoreductase activity, acting on paired donors, with incorporation or reduction of molecular oxygen"/>
    <property type="evidence" value="ECO:0007669"/>
    <property type="project" value="InterPro"/>
</dbReference>
<keyword evidence="18" id="KW-1185">Reference proteome</keyword>
<keyword evidence="16" id="KW-1133">Transmembrane helix</keyword>